<dbReference type="EMBL" id="VOQQ01000001">
    <property type="protein sequence ID" value="TXC62473.1"/>
    <property type="molecule type" value="Genomic_DNA"/>
</dbReference>
<evidence type="ECO:0000256" key="2">
    <source>
        <dbReference type="ARBA" id="ARBA00023015"/>
    </source>
</evidence>
<dbReference type="SUPFAM" id="SSF46785">
    <property type="entry name" value="Winged helix' DNA-binding domain"/>
    <property type="match status" value="1"/>
</dbReference>
<keyword evidence="4" id="KW-0804">Transcription</keyword>
<evidence type="ECO:0000259" key="6">
    <source>
        <dbReference type="PROSITE" id="PS50931"/>
    </source>
</evidence>
<dbReference type="Gene3D" id="3.40.190.290">
    <property type="match status" value="1"/>
</dbReference>
<comment type="caution">
    <text evidence="7">The sequence shown here is derived from an EMBL/GenBank/DDBJ whole genome shotgun (WGS) entry which is preliminary data.</text>
</comment>
<evidence type="ECO:0000313" key="8">
    <source>
        <dbReference type="Proteomes" id="UP000321249"/>
    </source>
</evidence>
<dbReference type="GO" id="GO:0043565">
    <property type="term" value="F:sequence-specific DNA binding"/>
    <property type="evidence" value="ECO:0007669"/>
    <property type="project" value="TreeGrafter"/>
</dbReference>
<keyword evidence="8" id="KW-1185">Reference proteome</keyword>
<feature type="domain" description="HTH lysR-type" evidence="6">
    <location>
        <begin position="1"/>
        <end position="58"/>
    </location>
</feature>
<dbReference type="Pfam" id="PF03466">
    <property type="entry name" value="LysR_substrate"/>
    <property type="match status" value="1"/>
</dbReference>
<dbReference type="Gene3D" id="1.10.10.10">
    <property type="entry name" value="Winged helix-like DNA-binding domain superfamily/Winged helix DNA-binding domain"/>
    <property type="match status" value="1"/>
</dbReference>
<feature type="coiled-coil region" evidence="5">
    <location>
        <begin position="54"/>
        <end position="81"/>
    </location>
</feature>
<evidence type="ECO:0000256" key="1">
    <source>
        <dbReference type="ARBA" id="ARBA00009437"/>
    </source>
</evidence>
<dbReference type="AlphaFoldDB" id="A0A5C6TQ38"/>
<dbReference type="InterPro" id="IPR000847">
    <property type="entry name" value="LysR_HTH_N"/>
</dbReference>
<reference evidence="7 8" key="1">
    <citation type="journal article" date="2015" name="J. Microbiol.">
        <title>Sphingosinicella ginsenosidimutans sp. nov., with ginsenoside converting activity.</title>
        <authorList>
            <person name="Kim J.K."/>
            <person name="Kang M.S."/>
            <person name="Park S.C."/>
            <person name="Kim K.M."/>
            <person name="Choi K."/>
            <person name="Yoon M.H."/>
            <person name="Im W.T."/>
        </authorList>
    </citation>
    <scope>NUCLEOTIDE SEQUENCE [LARGE SCALE GENOMIC DNA]</scope>
    <source>
        <strain evidence="7 8">BS-11</strain>
    </source>
</reference>
<dbReference type="GO" id="GO:0006351">
    <property type="term" value="P:DNA-templated transcription"/>
    <property type="evidence" value="ECO:0007669"/>
    <property type="project" value="TreeGrafter"/>
</dbReference>
<proteinExistence type="inferred from homology"/>
<dbReference type="PANTHER" id="PTHR30537:SF3">
    <property type="entry name" value="TRANSCRIPTIONAL REGULATORY PROTEIN"/>
    <property type="match status" value="1"/>
</dbReference>
<dbReference type="Proteomes" id="UP000321249">
    <property type="component" value="Unassembled WGS sequence"/>
</dbReference>
<dbReference type="OrthoDB" id="9787460at2"/>
<evidence type="ECO:0000256" key="5">
    <source>
        <dbReference type="SAM" id="Coils"/>
    </source>
</evidence>
<accession>A0A5C6TQ38</accession>
<keyword evidence="2" id="KW-0805">Transcription regulation</keyword>
<dbReference type="InterPro" id="IPR036390">
    <property type="entry name" value="WH_DNA-bd_sf"/>
</dbReference>
<dbReference type="InterPro" id="IPR036388">
    <property type="entry name" value="WH-like_DNA-bd_sf"/>
</dbReference>
<keyword evidence="5" id="KW-0175">Coiled coil</keyword>
<comment type="similarity">
    <text evidence="1">Belongs to the LysR transcriptional regulatory family.</text>
</comment>
<dbReference type="PANTHER" id="PTHR30537">
    <property type="entry name" value="HTH-TYPE TRANSCRIPTIONAL REGULATOR"/>
    <property type="match status" value="1"/>
</dbReference>
<dbReference type="PROSITE" id="PS50931">
    <property type="entry name" value="HTH_LYSR"/>
    <property type="match status" value="1"/>
</dbReference>
<evidence type="ECO:0000313" key="7">
    <source>
        <dbReference type="EMBL" id="TXC62473.1"/>
    </source>
</evidence>
<name>A0A5C6TQ38_9SPHN</name>
<dbReference type="Pfam" id="PF00126">
    <property type="entry name" value="HTH_1"/>
    <property type="match status" value="1"/>
</dbReference>
<evidence type="ECO:0000256" key="3">
    <source>
        <dbReference type="ARBA" id="ARBA00023125"/>
    </source>
</evidence>
<dbReference type="RefSeq" id="WP_147041861.1">
    <property type="nucleotide sequence ID" value="NZ_BAABIR010000001.1"/>
</dbReference>
<dbReference type="GO" id="GO:0003700">
    <property type="term" value="F:DNA-binding transcription factor activity"/>
    <property type="evidence" value="ECO:0007669"/>
    <property type="project" value="InterPro"/>
</dbReference>
<evidence type="ECO:0000256" key="4">
    <source>
        <dbReference type="ARBA" id="ARBA00023163"/>
    </source>
</evidence>
<dbReference type="InterPro" id="IPR058163">
    <property type="entry name" value="LysR-type_TF_proteobact-type"/>
</dbReference>
<protein>
    <submittedName>
        <fullName evidence="7">LysR family transcriptional regulator</fullName>
    </submittedName>
</protein>
<keyword evidence="3" id="KW-0238">DNA-binding</keyword>
<sequence length="293" mass="32069">MRWDDLKHFLAVARAGQLARAAAQLGVDATTVGRRLRRLERAIGQTLFEQGKDGQALTEAGERLRERAEAMERQVREIETGAEGGAELSGSVRISASEGFGTWFVAPRLPALAEAHPRLIVDLVASSGFLNPSRREADVAILLDRPRKGPLFVRKLTDYRLRLYGARDWLAAHGPVASRADLRRLPLIGYVPDLLYSQELSYLTEIDPALQPRLRSTSITAQHRLVAAGAGVAVLPCFMGDADPMLVRLLDEVAVTRSFWLVTHADTRRSARVGAFVEWLGAAVSAGQAELMG</sequence>
<gene>
    <name evidence="7" type="ORF">FRZ32_01660</name>
</gene>
<dbReference type="SUPFAM" id="SSF53850">
    <property type="entry name" value="Periplasmic binding protein-like II"/>
    <property type="match status" value="1"/>
</dbReference>
<organism evidence="7 8">
    <name type="scientific">Allosphingosinicella ginsenosidimutans</name>
    <dbReference type="NCBI Taxonomy" id="1176539"/>
    <lineage>
        <taxon>Bacteria</taxon>
        <taxon>Pseudomonadati</taxon>
        <taxon>Pseudomonadota</taxon>
        <taxon>Alphaproteobacteria</taxon>
        <taxon>Sphingomonadales</taxon>
        <taxon>Sphingomonadaceae</taxon>
        <taxon>Allosphingosinicella</taxon>
    </lineage>
</organism>
<dbReference type="InterPro" id="IPR005119">
    <property type="entry name" value="LysR_subst-bd"/>
</dbReference>